<name>A0A8R2D2U4_ACYPI</name>
<reference evidence="3" key="2">
    <citation type="submission" date="2022-06" db="UniProtKB">
        <authorList>
            <consortium name="EnsemblMetazoa"/>
        </authorList>
    </citation>
    <scope>IDENTIFICATION</scope>
</reference>
<dbReference type="GO" id="GO:0000323">
    <property type="term" value="C:lytic vacuole"/>
    <property type="evidence" value="ECO:0007669"/>
    <property type="project" value="TreeGrafter"/>
</dbReference>
<evidence type="ECO:0000256" key="1">
    <source>
        <dbReference type="ARBA" id="ARBA00023054"/>
    </source>
</evidence>
<evidence type="ECO:0000313" key="3">
    <source>
        <dbReference type="EnsemblMetazoa" id="XP_016658636.1"/>
    </source>
</evidence>
<dbReference type="RefSeq" id="XP_016658636.1">
    <property type="nucleotide sequence ID" value="XM_016803147.2"/>
</dbReference>
<keyword evidence="4" id="KW-1185">Reference proteome</keyword>
<feature type="region of interest" description="Disordered" evidence="2">
    <location>
        <begin position="397"/>
        <end position="453"/>
    </location>
</feature>
<dbReference type="GO" id="GO:0005768">
    <property type="term" value="C:endosome"/>
    <property type="evidence" value="ECO:0007669"/>
    <property type="project" value="TreeGrafter"/>
</dbReference>
<evidence type="ECO:0000256" key="2">
    <source>
        <dbReference type="SAM" id="MobiDB-lite"/>
    </source>
</evidence>
<dbReference type="OrthoDB" id="72772at2759"/>
<accession>A0A8R2D2U4</accession>
<reference evidence="4" key="1">
    <citation type="submission" date="2010-06" db="EMBL/GenBank/DDBJ databases">
        <authorList>
            <person name="Jiang H."/>
            <person name="Abraham K."/>
            <person name="Ali S."/>
            <person name="Alsbrooks S.L."/>
            <person name="Anim B.N."/>
            <person name="Anosike U.S."/>
            <person name="Attaway T."/>
            <person name="Bandaranaike D.P."/>
            <person name="Battles P.K."/>
            <person name="Bell S.N."/>
            <person name="Bell A.V."/>
            <person name="Beltran B."/>
            <person name="Bickham C."/>
            <person name="Bustamante Y."/>
            <person name="Caleb T."/>
            <person name="Canada A."/>
            <person name="Cardenas V."/>
            <person name="Carter K."/>
            <person name="Chacko J."/>
            <person name="Chandrabose M.N."/>
            <person name="Chavez D."/>
            <person name="Chavez A."/>
            <person name="Chen L."/>
            <person name="Chu H.-S."/>
            <person name="Claassen K.J."/>
            <person name="Cockrell R."/>
            <person name="Collins M."/>
            <person name="Cooper J.A."/>
            <person name="Cree A."/>
            <person name="Curry S.M."/>
            <person name="Da Y."/>
            <person name="Dao M.D."/>
            <person name="Das B."/>
            <person name="Davila M.-L."/>
            <person name="Davy-Carroll L."/>
            <person name="Denson S."/>
            <person name="Dinh H."/>
            <person name="Ebong V.E."/>
            <person name="Edwards J.R."/>
            <person name="Egan A."/>
            <person name="El-Daye J."/>
            <person name="Escobedo L."/>
            <person name="Fernandez S."/>
            <person name="Fernando P.R."/>
            <person name="Flagg N."/>
            <person name="Forbes L.D."/>
            <person name="Fowler R.G."/>
            <person name="Fu Q."/>
            <person name="Gabisi R.A."/>
            <person name="Ganer J."/>
            <person name="Garbino Pronczuk A."/>
            <person name="Garcia R.M."/>
            <person name="Garner T."/>
            <person name="Garrett T.E."/>
            <person name="Gonzalez D.A."/>
            <person name="Hamid H."/>
            <person name="Hawkins E.S."/>
            <person name="Hirani K."/>
            <person name="Hogues M.E."/>
            <person name="Hollins B."/>
            <person name="Hsiao C.-H."/>
            <person name="Jabil R."/>
            <person name="James M.L."/>
            <person name="Jhangiani S.N."/>
            <person name="Johnson B."/>
            <person name="Johnson Q."/>
            <person name="Joshi V."/>
            <person name="Kalu J.B."/>
            <person name="Kam C."/>
            <person name="Kashfia A."/>
            <person name="Keebler J."/>
            <person name="Kisamo H."/>
            <person name="Kovar C.L."/>
            <person name="Lago L.A."/>
            <person name="Lai C.-Y."/>
            <person name="Laidlaw J."/>
            <person name="Lara F."/>
            <person name="Le T.-K."/>
            <person name="Lee S.L."/>
            <person name="Legall F.H."/>
            <person name="Lemon S.J."/>
            <person name="Lewis L.R."/>
            <person name="Li B."/>
            <person name="Liu Y."/>
            <person name="Liu Y.-S."/>
            <person name="Lopez J."/>
            <person name="Lozado R.J."/>
            <person name="Lu J."/>
            <person name="Madu R.C."/>
            <person name="Maheshwari M."/>
            <person name="Maheshwari R."/>
            <person name="Malloy K."/>
            <person name="Martinez E."/>
            <person name="Mathew T."/>
            <person name="Mercado I.C."/>
            <person name="Mercado C."/>
            <person name="Meyer B."/>
            <person name="Montgomery K."/>
            <person name="Morgan M.B."/>
            <person name="Munidasa M."/>
            <person name="Nazareth L.V."/>
            <person name="Nelson J."/>
            <person name="Ng B.M."/>
            <person name="Nguyen N.B."/>
            <person name="Nguyen P.Q."/>
            <person name="Nguyen T."/>
            <person name="Obregon M."/>
            <person name="Okwuonu G.O."/>
            <person name="Onwere C.G."/>
            <person name="Orozco G."/>
            <person name="Parra A."/>
            <person name="Patel S."/>
            <person name="Patil S."/>
            <person name="Perez A."/>
            <person name="Perez Y."/>
            <person name="Pham C."/>
            <person name="Primus E.L."/>
            <person name="Pu L.-L."/>
            <person name="Puazo M."/>
            <person name="Qin X."/>
            <person name="Quiroz J.B."/>
            <person name="Reese J."/>
            <person name="Richards S."/>
            <person name="Rives C.M."/>
            <person name="Robberts R."/>
            <person name="Ruiz S.J."/>
            <person name="Ruiz M.J."/>
            <person name="Santibanez J."/>
            <person name="Schneider B.W."/>
            <person name="Sisson I."/>
            <person name="Smith M."/>
            <person name="Sodergren E."/>
            <person name="Song X.-Z."/>
            <person name="Song B.B."/>
            <person name="Summersgill H."/>
            <person name="Thelus R."/>
            <person name="Thornton R.D."/>
            <person name="Trejos Z.Y."/>
            <person name="Usmani K."/>
            <person name="Vattathil S."/>
            <person name="Villasana D."/>
            <person name="Walker D.L."/>
            <person name="Wang S."/>
            <person name="Wang K."/>
            <person name="White C.S."/>
            <person name="Williams A.C."/>
            <person name="Williamson J."/>
            <person name="Wilson K."/>
            <person name="Woghiren I.O."/>
            <person name="Woodworth J.R."/>
            <person name="Worley K.C."/>
            <person name="Wright R.A."/>
            <person name="Wu W."/>
            <person name="Young L."/>
            <person name="Zhang L."/>
            <person name="Zhang J."/>
            <person name="Zhu Y."/>
            <person name="Muzny D.M."/>
            <person name="Weinstock G."/>
            <person name="Gibbs R.A."/>
        </authorList>
    </citation>
    <scope>NUCLEOTIDE SEQUENCE [LARGE SCALE GENOMIC DNA]</scope>
    <source>
        <strain evidence="4">LSR1</strain>
    </source>
</reference>
<dbReference type="EnsemblMetazoa" id="XM_016803147.2">
    <property type="protein sequence ID" value="XP_016658636.1"/>
    <property type="gene ID" value="LOC100568498"/>
</dbReference>
<keyword evidence="1" id="KW-0175">Coiled coil</keyword>
<dbReference type="KEGG" id="api:100568498"/>
<proteinExistence type="predicted"/>
<organism evidence="3 4">
    <name type="scientific">Acyrthosiphon pisum</name>
    <name type="common">Pea aphid</name>
    <dbReference type="NCBI Taxonomy" id="7029"/>
    <lineage>
        <taxon>Eukaryota</taxon>
        <taxon>Metazoa</taxon>
        <taxon>Ecdysozoa</taxon>
        <taxon>Arthropoda</taxon>
        <taxon>Hexapoda</taxon>
        <taxon>Insecta</taxon>
        <taxon>Pterygota</taxon>
        <taxon>Neoptera</taxon>
        <taxon>Paraneoptera</taxon>
        <taxon>Hemiptera</taxon>
        <taxon>Sternorrhyncha</taxon>
        <taxon>Aphidomorpha</taxon>
        <taxon>Aphidoidea</taxon>
        <taxon>Aphididae</taxon>
        <taxon>Macrosiphini</taxon>
        <taxon>Acyrthosiphon</taxon>
    </lineage>
</organism>
<dbReference type="CTD" id="7405"/>
<feature type="compositionally biased region" description="Basic and acidic residues" evidence="2">
    <location>
        <begin position="410"/>
        <end position="427"/>
    </location>
</feature>
<dbReference type="PANTHER" id="PTHR15157">
    <property type="entry name" value="UV RADIATION RESISTANCE-ASSOCIATED GENE PROTEIN"/>
    <property type="match status" value="1"/>
</dbReference>
<dbReference type="AlphaFoldDB" id="A0A8R2D2U4"/>
<dbReference type="GO" id="GO:0035493">
    <property type="term" value="P:SNARE complex assembly"/>
    <property type="evidence" value="ECO:0007669"/>
    <property type="project" value="TreeGrafter"/>
</dbReference>
<dbReference type="GeneID" id="100568498"/>
<dbReference type="PANTHER" id="PTHR15157:SF5">
    <property type="entry name" value="UV RADIATION RESISTANCE-ASSOCIATED GENE PROTEIN"/>
    <property type="match status" value="1"/>
</dbReference>
<dbReference type="GO" id="GO:0000149">
    <property type="term" value="F:SNARE binding"/>
    <property type="evidence" value="ECO:0007669"/>
    <property type="project" value="TreeGrafter"/>
</dbReference>
<evidence type="ECO:0000313" key="4">
    <source>
        <dbReference type="Proteomes" id="UP000007819"/>
    </source>
</evidence>
<protein>
    <submittedName>
        <fullName evidence="3">Uncharacterized protein</fullName>
    </submittedName>
</protein>
<sequence>MKITMLKSETVRSQEWVPFVTQQQRLRNLIQINGYNLCDDPECTANTTSYYYTLHLTTMCAPLYTSEKVSGRNPKWTKMDICSSIGSAKAVVIRLWRATDDQTKVLFVWGIELSGLLYITPMSLNPKMFHSNSLVFCMTGGNYTAPHCIAEDQPTLARITHLTLPVKDVRLSGTLLQLTRMHNIQRVTSKQREAATLLKEKVVQGEIGLNENRTGRHQSATIRRLMNKEIGQKPSRQSILCRRKEIELVKFRVLLLCQEKSRKIVILRNKTLTSKTFYDANCIKNSKLIEMNETLCIDIHQLKQSSNTSNSVDTLSALNSQLIYRKKQLVSELNFIYPITEVNNYAVYLLNKNIAQLRWYNGYSTNDLRTTLYNCLVMLQPQSSLLKLQTTKFTSSNSSLESSLNVPPRSSRDVYKEDTSSSDDSKIKGIPHSSSDPSLADDKTQAYNDFNSS</sequence>
<dbReference type="Proteomes" id="UP000007819">
    <property type="component" value="Chromosome X"/>
</dbReference>